<feature type="transmembrane region" description="Helical" evidence="7">
    <location>
        <begin position="104"/>
        <end position="124"/>
    </location>
</feature>
<dbReference type="InterPro" id="IPR004841">
    <property type="entry name" value="AA-permease/SLC12A_dom"/>
</dbReference>
<feature type="transmembrane region" description="Helical" evidence="7">
    <location>
        <begin position="236"/>
        <end position="257"/>
    </location>
</feature>
<evidence type="ECO:0000256" key="3">
    <source>
        <dbReference type="ARBA" id="ARBA00022692"/>
    </source>
</evidence>
<evidence type="ECO:0000313" key="10">
    <source>
        <dbReference type="Proteomes" id="UP000612746"/>
    </source>
</evidence>
<dbReference type="PANTHER" id="PTHR43341:SF1">
    <property type="entry name" value="GENERAL AMINO-ACID PERMEASE GAP1"/>
    <property type="match status" value="1"/>
</dbReference>
<evidence type="ECO:0000259" key="8">
    <source>
        <dbReference type="Pfam" id="PF00324"/>
    </source>
</evidence>
<dbReference type="InterPro" id="IPR004840">
    <property type="entry name" value="Amino_acid_permease_CS"/>
</dbReference>
<feature type="transmembrane region" description="Helical" evidence="7">
    <location>
        <begin position="284"/>
        <end position="305"/>
    </location>
</feature>
<keyword evidence="5 7" id="KW-1133">Transmembrane helix</keyword>
<feature type="domain" description="Amino acid permease/ SLC12A" evidence="8">
    <location>
        <begin position="75"/>
        <end position="185"/>
    </location>
</feature>
<comment type="subcellular location">
    <subcellularLocation>
        <location evidence="1">Membrane</location>
        <topology evidence="1">Multi-pass membrane protein</topology>
    </subcellularLocation>
</comment>
<feature type="transmembrane region" description="Helical" evidence="7">
    <location>
        <begin position="76"/>
        <end position="98"/>
    </location>
</feature>
<name>A0A8H7PP59_9FUNG</name>
<reference evidence="9" key="1">
    <citation type="submission" date="2020-12" db="EMBL/GenBank/DDBJ databases">
        <title>Metabolic potential, ecology and presence of endohyphal bacteria is reflected in genomic diversity of Mucoromycotina.</title>
        <authorList>
            <person name="Muszewska A."/>
            <person name="Okrasinska A."/>
            <person name="Steczkiewicz K."/>
            <person name="Drgas O."/>
            <person name="Orlowska M."/>
            <person name="Perlinska-Lenart U."/>
            <person name="Aleksandrzak-Piekarczyk T."/>
            <person name="Szatraj K."/>
            <person name="Zielenkiewicz U."/>
            <person name="Pilsyk S."/>
            <person name="Malc E."/>
            <person name="Mieczkowski P."/>
            <person name="Kruszewska J.S."/>
            <person name="Biernat P."/>
            <person name="Pawlowska J."/>
        </authorList>
    </citation>
    <scope>NUCLEOTIDE SEQUENCE</scope>
    <source>
        <strain evidence="9">WA0000051536</strain>
    </source>
</reference>
<feature type="transmembrane region" description="Helical" evidence="7">
    <location>
        <begin position="160"/>
        <end position="180"/>
    </location>
</feature>
<feature type="domain" description="Amino acid permease/ SLC12A" evidence="8">
    <location>
        <begin position="195"/>
        <end position="514"/>
    </location>
</feature>
<keyword evidence="3 7" id="KW-0812">Transmembrane</keyword>
<gene>
    <name evidence="9" type="ORF">INT44_007395</name>
</gene>
<dbReference type="GO" id="GO:0016020">
    <property type="term" value="C:membrane"/>
    <property type="evidence" value="ECO:0007669"/>
    <property type="project" value="UniProtKB-SubCell"/>
</dbReference>
<dbReference type="PANTHER" id="PTHR43341">
    <property type="entry name" value="AMINO ACID PERMEASE"/>
    <property type="match status" value="1"/>
</dbReference>
<organism evidence="9 10">
    <name type="scientific">Umbelopsis vinacea</name>
    <dbReference type="NCBI Taxonomy" id="44442"/>
    <lineage>
        <taxon>Eukaryota</taxon>
        <taxon>Fungi</taxon>
        <taxon>Fungi incertae sedis</taxon>
        <taxon>Mucoromycota</taxon>
        <taxon>Mucoromycotina</taxon>
        <taxon>Umbelopsidomycetes</taxon>
        <taxon>Umbelopsidales</taxon>
        <taxon>Umbelopsidaceae</taxon>
        <taxon>Umbelopsis</taxon>
    </lineage>
</organism>
<feature type="transmembrane region" description="Helical" evidence="7">
    <location>
        <begin position="201"/>
        <end position="224"/>
    </location>
</feature>
<evidence type="ECO:0000256" key="6">
    <source>
        <dbReference type="ARBA" id="ARBA00023136"/>
    </source>
</evidence>
<dbReference type="InterPro" id="IPR050524">
    <property type="entry name" value="APC_YAT"/>
</dbReference>
<evidence type="ECO:0000256" key="5">
    <source>
        <dbReference type="ARBA" id="ARBA00022989"/>
    </source>
</evidence>
<feature type="transmembrane region" description="Helical" evidence="7">
    <location>
        <begin position="410"/>
        <end position="435"/>
    </location>
</feature>
<feature type="transmembrane region" description="Helical" evidence="7">
    <location>
        <begin position="488"/>
        <end position="506"/>
    </location>
</feature>
<keyword evidence="6 7" id="KW-0472">Membrane</keyword>
<keyword evidence="10" id="KW-1185">Reference proteome</keyword>
<dbReference type="AlphaFoldDB" id="A0A8H7PP59"/>
<dbReference type="PIRSF" id="PIRSF006060">
    <property type="entry name" value="AA_transporter"/>
    <property type="match status" value="1"/>
</dbReference>
<feature type="transmembrane region" description="Helical" evidence="7">
    <location>
        <begin position="383"/>
        <end position="404"/>
    </location>
</feature>
<dbReference type="GO" id="GO:0015171">
    <property type="term" value="F:amino acid transmembrane transporter activity"/>
    <property type="evidence" value="ECO:0007669"/>
    <property type="project" value="TreeGrafter"/>
</dbReference>
<comment type="caution">
    <text evidence="9">The sequence shown here is derived from an EMBL/GenBank/DDBJ whole genome shotgun (WGS) entry which is preliminary data.</text>
</comment>
<dbReference type="FunFam" id="1.20.1740.10:FF:000001">
    <property type="entry name" value="Amino acid permease"/>
    <property type="match status" value="1"/>
</dbReference>
<accession>A0A8H7PP59</accession>
<dbReference type="Gene3D" id="1.20.1740.10">
    <property type="entry name" value="Amino acid/polyamine transporter I"/>
    <property type="match status" value="1"/>
</dbReference>
<dbReference type="OrthoDB" id="3900342at2759"/>
<keyword evidence="2" id="KW-0813">Transport</keyword>
<dbReference type="Pfam" id="PF00324">
    <property type="entry name" value="AA_permease"/>
    <property type="match status" value="2"/>
</dbReference>
<protein>
    <recommendedName>
        <fullName evidence="8">Amino acid permease/ SLC12A domain-containing protein</fullName>
    </recommendedName>
</protein>
<proteinExistence type="predicted"/>
<evidence type="ECO:0000256" key="2">
    <source>
        <dbReference type="ARBA" id="ARBA00022448"/>
    </source>
</evidence>
<sequence>MPKRSNTNPSVADEPMVPMEVIKTRRSIAGQSPKLKQSFNFSDDGSISVQSIVDSQVTEAPEKPHELKRALKARHLTMISLGGTIGTGLFLTSGASIAQAGPGGALVAYAITGLMVYFMMESLGEMATYLPISGSFNNYAGRFLDPALGFAFGWNYWYNWAVTLAVELSAGSIIMAYWLPDVPGWDMVSEEDSPWLRETEYWLALLKVITVIIFIIVGILVATGAVGGHVYGFENYALGAFQGMGVLTTFLLAAFSFQGSELIGVIAGETENPRKMVPRAIKQVFWRILLFYICSLFIIGLIIPYNDPSLLSASVDNIATSPFTLVFQKAGLAGADDFMNAVILTTVLSAGNSGLYASSRTLFDLASEGRAPKIFTKLTKQGVPIYCVLLTALIGGLAFLSSLFGNGVVYQWLISISGVAGLIAWLNIAICHFQFRRAYVLQGYNVDDLPFKARLFPFGPIFAFSVCSFVLVGQGYTYWSADPIDPVALVACYIGVPIVVVLYVGYKVVMKTKFIPLAEVDLITGREEIILHNAEFEGRKRDDPLEGVSILKPATWKRIPKNLKSWRDAIHN</sequence>
<feature type="transmembrane region" description="Helical" evidence="7">
    <location>
        <begin position="455"/>
        <end position="476"/>
    </location>
</feature>
<dbReference type="PROSITE" id="PS00218">
    <property type="entry name" value="AMINO_ACID_PERMEASE_1"/>
    <property type="match status" value="1"/>
</dbReference>
<keyword evidence="4" id="KW-0029">Amino-acid transport</keyword>
<evidence type="ECO:0000256" key="4">
    <source>
        <dbReference type="ARBA" id="ARBA00022970"/>
    </source>
</evidence>
<evidence type="ECO:0000256" key="1">
    <source>
        <dbReference type="ARBA" id="ARBA00004141"/>
    </source>
</evidence>
<dbReference type="EMBL" id="JAEPRA010000013">
    <property type="protein sequence ID" value="KAG2176731.1"/>
    <property type="molecule type" value="Genomic_DNA"/>
</dbReference>
<dbReference type="Proteomes" id="UP000612746">
    <property type="component" value="Unassembled WGS sequence"/>
</dbReference>
<evidence type="ECO:0000256" key="7">
    <source>
        <dbReference type="SAM" id="Phobius"/>
    </source>
</evidence>
<evidence type="ECO:0000313" key="9">
    <source>
        <dbReference type="EMBL" id="KAG2176731.1"/>
    </source>
</evidence>